<dbReference type="RefSeq" id="WP_120669360.1">
    <property type="nucleotide sequence ID" value="NZ_AZRV01000035.1"/>
</dbReference>
<dbReference type="Proteomes" id="UP000286235">
    <property type="component" value="Unassembled WGS sequence"/>
</dbReference>
<evidence type="ECO:0000313" key="2">
    <source>
        <dbReference type="Proteomes" id="UP000286235"/>
    </source>
</evidence>
<evidence type="ECO:0000313" key="1">
    <source>
        <dbReference type="EMBL" id="RKO61871.1"/>
    </source>
</evidence>
<accession>A0A420VDZ2</accession>
<sequence>MSTSLDKKEVIKFFLNHYQKLGWRERKVFVYSSEQWISIEESKDNSGLYKISSPYGGFEFAWSCPFYERGTILG</sequence>
<protein>
    <submittedName>
        <fullName evidence="1">Uncharacterized protein</fullName>
    </submittedName>
</protein>
<dbReference type="AlphaFoldDB" id="A0A420VDZ2"/>
<gene>
    <name evidence="1" type="ORF">Cdeb_01366</name>
</gene>
<name>A0A420VDZ2_9BACI</name>
<proteinExistence type="predicted"/>
<comment type="caution">
    <text evidence="1">The sequence shown here is derived from an EMBL/GenBank/DDBJ whole genome shotgun (WGS) entry which is preliminary data.</text>
</comment>
<keyword evidence="2" id="KW-1185">Reference proteome</keyword>
<organism evidence="1 2">
    <name type="scientific">Caldibacillus debilis GB1</name>
    <dbReference type="NCBI Taxonomy" id="1339248"/>
    <lineage>
        <taxon>Bacteria</taxon>
        <taxon>Bacillati</taxon>
        <taxon>Bacillota</taxon>
        <taxon>Bacilli</taxon>
        <taxon>Bacillales</taxon>
        <taxon>Bacillaceae</taxon>
        <taxon>Caldibacillus</taxon>
    </lineage>
</organism>
<reference evidence="1 2" key="1">
    <citation type="submission" date="2013-12" db="EMBL/GenBank/DDBJ databases">
        <title>Genome and proteome characterization of Caldibacillus debilis GB1 derived from a cellulolytic aero-tolerant co-culture.</title>
        <authorList>
            <person name="Wushke S.T."/>
            <person name="Zhang X."/>
            <person name="Fristensky B."/>
            <person name="Wilkins J.A."/>
            <person name="Levin D.B."/>
            <person name="Sparling R."/>
        </authorList>
    </citation>
    <scope>NUCLEOTIDE SEQUENCE [LARGE SCALE GENOMIC DNA]</scope>
    <source>
        <strain evidence="1 2">GB1</strain>
    </source>
</reference>
<dbReference type="EMBL" id="AZRV01000035">
    <property type="protein sequence ID" value="RKO61871.1"/>
    <property type="molecule type" value="Genomic_DNA"/>
</dbReference>